<gene>
    <name evidence="1" type="ORF">RND71_040847</name>
</gene>
<comment type="caution">
    <text evidence="1">The sequence shown here is derived from an EMBL/GenBank/DDBJ whole genome shotgun (WGS) entry which is preliminary data.</text>
</comment>
<organism evidence="1 2">
    <name type="scientific">Anisodus tanguticus</name>
    <dbReference type="NCBI Taxonomy" id="243964"/>
    <lineage>
        <taxon>Eukaryota</taxon>
        <taxon>Viridiplantae</taxon>
        <taxon>Streptophyta</taxon>
        <taxon>Embryophyta</taxon>
        <taxon>Tracheophyta</taxon>
        <taxon>Spermatophyta</taxon>
        <taxon>Magnoliopsida</taxon>
        <taxon>eudicotyledons</taxon>
        <taxon>Gunneridae</taxon>
        <taxon>Pentapetalae</taxon>
        <taxon>asterids</taxon>
        <taxon>lamiids</taxon>
        <taxon>Solanales</taxon>
        <taxon>Solanaceae</taxon>
        <taxon>Solanoideae</taxon>
        <taxon>Hyoscyameae</taxon>
        <taxon>Anisodus</taxon>
    </lineage>
</organism>
<sequence>MVPCLDKRNRVSFHLDFSLHKIFWVDTGQERNIPGFLLSKSREHAIEGNYGECSEKLLKVTPSSHQIFGTTSPYIVFNPGPYLDCGAFPFDDVLNHLLVSLCVQTVQPRLPCPLPKPPFPALLLEFLAQVAQYVEISKELDFDGLVIIIEDDSNTNAHLVAAHFSIKLQPAEAVIAAMLQEWKVLEVRSEYKVMLQAVHPTGYTFYAVIEMVELVARHRLRHGLVARKRFGGERASKTIHQYFKVDNFSFDGSEHITGYCLYHISSASGASFDPSSTLDEILGIPLS</sequence>
<accession>A0AAE1UW43</accession>
<dbReference type="Proteomes" id="UP001291623">
    <property type="component" value="Unassembled WGS sequence"/>
</dbReference>
<protein>
    <submittedName>
        <fullName evidence="1">Uncharacterized protein</fullName>
    </submittedName>
</protein>
<keyword evidence="2" id="KW-1185">Reference proteome</keyword>
<reference evidence="1" key="1">
    <citation type="submission" date="2023-12" db="EMBL/GenBank/DDBJ databases">
        <title>Genome assembly of Anisodus tanguticus.</title>
        <authorList>
            <person name="Wang Y.-J."/>
        </authorList>
    </citation>
    <scope>NUCLEOTIDE SEQUENCE</scope>
    <source>
        <strain evidence="1">KB-2021</strain>
        <tissue evidence="1">Leaf</tissue>
    </source>
</reference>
<proteinExistence type="predicted"/>
<dbReference type="EMBL" id="JAVYJV010000023">
    <property type="protein sequence ID" value="KAK4339385.1"/>
    <property type="molecule type" value="Genomic_DNA"/>
</dbReference>
<name>A0AAE1UW43_9SOLA</name>
<evidence type="ECO:0000313" key="1">
    <source>
        <dbReference type="EMBL" id="KAK4339385.1"/>
    </source>
</evidence>
<dbReference type="AlphaFoldDB" id="A0AAE1UW43"/>
<evidence type="ECO:0000313" key="2">
    <source>
        <dbReference type="Proteomes" id="UP001291623"/>
    </source>
</evidence>